<feature type="transmembrane region" description="Helical" evidence="5">
    <location>
        <begin position="20"/>
        <end position="36"/>
    </location>
</feature>
<feature type="transmembrane region" description="Helical" evidence="5">
    <location>
        <begin position="74"/>
        <end position="93"/>
    </location>
</feature>
<sequence>MEGYFFQLIAFGIVYKMYQAVYVERLAWFLFAILFIPDHFPLFSTTIASRFFIFSLMCIFILKNYNNLIKKIKSFPLKYSWGAVLIGFIITSIADVRLKLDFVKIILWGGGFFLDNFLVVFLCYNLIKTFDDLIRAYKIILLFFGVLSVYGIYNIVTRDNFYMSIISNVYGVRDLAEVYMSGRDGRFRISSFTWHPIYYGFVLGMGILMSLLLLISIKLKTLSKRVYLCILLGVIVNLLFVNSRTPFFSLIAGLLIFLVFGLDLQKKLRFTFIAIGLSSILLTSVPKFSEFVNDSLDTFSSKGSKLEGSSVEMRNMQLDAALLIFSKNPVTGNGIDYIITNLGFSSEVENRVSDSDFAGFESYLYKMLIEQGLIGIVSQTVFILSIMFYLVGHTVRSKSTIRKQFAILNIAMLCCFLLFIFGTGDLGTFKIYFSILGINLKGLESLKMKEQAMLAQNAAILDV</sequence>
<feature type="transmembrane region" description="Helical" evidence="5">
    <location>
        <begin position="139"/>
        <end position="156"/>
    </location>
</feature>
<keyword evidence="4 5" id="KW-0472">Membrane</keyword>
<dbReference type="GO" id="GO:0016874">
    <property type="term" value="F:ligase activity"/>
    <property type="evidence" value="ECO:0007669"/>
    <property type="project" value="UniProtKB-KW"/>
</dbReference>
<dbReference type="InterPro" id="IPR007016">
    <property type="entry name" value="O-antigen_ligase-rel_domated"/>
</dbReference>
<evidence type="ECO:0000313" key="7">
    <source>
        <dbReference type="EMBL" id="MBB6002416.1"/>
    </source>
</evidence>
<comment type="caution">
    <text evidence="7">The sequence shown here is derived from an EMBL/GenBank/DDBJ whole genome shotgun (WGS) entry which is preliminary data.</text>
</comment>
<organism evidence="7 8">
    <name type="scientific">Arcicella rosea</name>
    <dbReference type="NCBI Taxonomy" id="502909"/>
    <lineage>
        <taxon>Bacteria</taxon>
        <taxon>Pseudomonadati</taxon>
        <taxon>Bacteroidota</taxon>
        <taxon>Cytophagia</taxon>
        <taxon>Cytophagales</taxon>
        <taxon>Flectobacillaceae</taxon>
        <taxon>Arcicella</taxon>
    </lineage>
</organism>
<keyword evidence="7" id="KW-0436">Ligase</keyword>
<dbReference type="EMBL" id="JACHKT010000005">
    <property type="protein sequence ID" value="MBB6002416.1"/>
    <property type="molecule type" value="Genomic_DNA"/>
</dbReference>
<evidence type="ECO:0000256" key="4">
    <source>
        <dbReference type="ARBA" id="ARBA00023136"/>
    </source>
</evidence>
<feature type="domain" description="O-antigen ligase-related" evidence="6">
    <location>
        <begin position="231"/>
        <end position="377"/>
    </location>
</feature>
<name>A0A841EHF2_9BACT</name>
<dbReference type="InterPro" id="IPR051533">
    <property type="entry name" value="WaaL-like"/>
</dbReference>
<keyword evidence="8" id="KW-1185">Reference proteome</keyword>
<evidence type="ECO:0000256" key="2">
    <source>
        <dbReference type="ARBA" id="ARBA00022692"/>
    </source>
</evidence>
<keyword evidence="3 5" id="KW-1133">Transmembrane helix</keyword>
<dbReference type="PANTHER" id="PTHR37422">
    <property type="entry name" value="TEICHURONIC ACID BIOSYNTHESIS PROTEIN TUAE"/>
    <property type="match status" value="1"/>
</dbReference>
<comment type="subcellular location">
    <subcellularLocation>
        <location evidence="1">Membrane</location>
        <topology evidence="1">Multi-pass membrane protein</topology>
    </subcellularLocation>
</comment>
<feature type="transmembrane region" description="Helical" evidence="5">
    <location>
        <begin position="224"/>
        <end position="241"/>
    </location>
</feature>
<dbReference type="Proteomes" id="UP000524404">
    <property type="component" value="Unassembled WGS sequence"/>
</dbReference>
<feature type="transmembrane region" description="Helical" evidence="5">
    <location>
        <begin position="271"/>
        <end position="289"/>
    </location>
</feature>
<evidence type="ECO:0000259" key="6">
    <source>
        <dbReference type="Pfam" id="PF04932"/>
    </source>
</evidence>
<protein>
    <submittedName>
        <fullName evidence="7">O-antigen ligase</fullName>
    </submittedName>
</protein>
<dbReference type="PANTHER" id="PTHR37422:SF13">
    <property type="entry name" value="LIPOPOLYSACCHARIDE BIOSYNTHESIS PROTEIN PA4999-RELATED"/>
    <property type="match status" value="1"/>
</dbReference>
<evidence type="ECO:0000313" key="8">
    <source>
        <dbReference type="Proteomes" id="UP000524404"/>
    </source>
</evidence>
<evidence type="ECO:0000256" key="3">
    <source>
        <dbReference type="ARBA" id="ARBA00022989"/>
    </source>
</evidence>
<feature type="transmembrane region" description="Helical" evidence="5">
    <location>
        <begin position="404"/>
        <end position="421"/>
    </location>
</feature>
<feature type="transmembrane region" description="Helical" evidence="5">
    <location>
        <begin position="197"/>
        <end position="217"/>
    </location>
</feature>
<keyword evidence="2 5" id="KW-0812">Transmembrane</keyword>
<feature type="transmembrane region" description="Helical" evidence="5">
    <location>
        <begin position="247"/>
        <end position="264"/>
    </location>
</feature>
<dbReference type="Pfam" id="PF04932">
    <property type="entry name" value="Wzy_C"/>
    <property type="match status" value="1"/>
</dbReference>
<gene>
    <name evidence="7" type="ORF">HNP25_001068</name>
</gene>
<feature type="transmembrane region" description="Helical" evidence="5">
    <location>
        <begin position="42"/>
        <end position="62"/>
    </location>
</feature>
<evidence type="ECO:0000256" key="1">
    <source>
        <dbReference type="ARBA" id="ARBA00004141"/>
    </source>
</evidence>
<feature type="transmembrane region" description="Helical" evidence="5">
    <location>
        <begin position="105"/>
        <end position="127"/>
    </location>
</feature>
<proteinExistence type="predicted"/>
<accession>A0A841EHF2</accession>
<reference evidence="7 8" key="1">
    <citation type="submission" date="2020-08" db="EMBL/GenBank/DDBJ databases">
        <title>Functional genomics of gut bacteria from endangered species of beetles.</title>
        <authorList>
            <person name="Carlos-Shanley C."/>
        </authorList>
    </citation>
    <scope>NUCLEOTIDE SEQUENCE [LARGE SCALE GENOMIC DNA]</scope>
    <source>
        <strain evidence="7 8">S00070</strain>
    </source>
</reference>
<evidence type="ECO:0000256" key="5">
    <source>
        <dbReference type="SAM" id="Phobius"/>
    </source>
</evidence>
<feature type="transmembrane region" description="Helical" evidence="5">
    <location>
        <begin position="372"/>
        <end position="392"/>
    </location>
</feature>
<dbReference type="AlphaFoldDB" id="A0A841EHF2"/>
<dbReference type="GO" id="GO:0016020">
    <property type="term" value="C:membrane"/>
    <property type="evidence" value="ECO:0007669"/>
    <property type="project" value="UniProtKB-SubCell"/>
</dbReference>
<dbReference type="RefSeq" id="WP_184131361.1">
    <property type="nucleotide sequence ID" value="NZ_JACHKT010000005.1"/>
</dbReference>